<evidence type="ECO:0000256" key="3">
    <source>
        <dbReference type="PROSITE-ProRule" id="PRU00339"/>
    </source>
</evidence>
<dbReference type="SUPFAM" id="SSF48452">
    <property type="entry name" value="TPR-like"/>
    <property type="match status" value="1"/>
</dbReference>
<dbReference type="SMART" id="SM00028">
    <property type="entry name" value="TPR"/>
    <property type="match status" value="3"/>
</dbReference>
<evidence type="ECO:0000313" key="5">
    <source>
        <dbReference type="EMBL" id="NMN67456.1"/>
    </source>
</evidence>
<evidence type="ECO:0000256" key="2">
    <source>
        <dbReference type="ARBA" id="ARBA00022803"/>
    </source>
</evidence>
<dbReference type="InterPro" id="IPR011990">
    <property type="entry name" value="TPR-like_helical_dom_sf"/>
</dbReference>
<gene>
    <name evidence="5" type="ORF">VP91_00005990</name>
</gene>
<evidence type="ECO:0000256" key="1">
    <source>
        <dbReference type="ARBA" id="ARBA00022737"/>
    </source>
</evidence>
<dbReference type="Pfam" id="PF07719">
    <property type="entry name" value="TPR_2"/>
    <property type="match status" value="1"/>
</dbReference>
<comment type="caution">
    <text evidence="5">The sequence shown here is derived from an EMBL/GenBank/DDBJ whole genome shotgun (WGS) entry which is preliminary data.</text>
</comment>
<sequence>MRVYKIFILFFLISSFFLSAQASQKIILDKLFNQLIKADDSADVEKIEKKIWSVWSKHPNNTLTEKLEFGIELMQYGDYDYALKVFNNVIINDPNWSEAWNKRATLYFLMSKFKSSLNDIDKVLSMEPRHFGALSGQARIYIKLQKYEKAIKSIERALEFHPSFKSRQLIPEIERLIKEESV</sequence>
<dbReference type="PANTHER" id="PTHR44858">
    <property type="entry name" value="TETRATRICOPEPTIDE REPEAT PROTEIN 6"/>
    <property type="match status" value="1"/>
</dbReference>
<name>A0ABX1T1J7_PELUQ</name>
<dbReference type="InterPro" id="IPR050498">
    <property type="entry name" value="Ycf3"/>
</dbReference>
<reference evidence="5 6" key="1">
    <citation type="submission" date="2019-07" db="EMBL/GenBank/DDBJ databases">
        <title>SAR11 Genome Evolution.</title>
        <authorList>
            <person name="Giovannoni S."/>
        </authorList>
    </citation>
    <scope>NUCLEOTIDE SEQUENCE [LARGE SCALE GENOMIC DNA]</scope>
    <source>
        <strain evidence="5 6">HTCC9565</strain>
    </source>
</reference>
<dbReference type="InterPro" id="IPR013105">
    <property type="entry name" value="TPR_2"/>
</dbReference>
<organism evidence="5 6">
    <name type="scientific">Pelagibacter ubique</name>
    <dbReference type="NCBI Taxonomy" id="198252"/>
    <lineage>
        <taxon>Bacteria</taxon>
        <taxon>Pseudomonadati</taxon>
        <taxon>Pseudomonadota</taxon>
        <taxon>Alphaproteobacteria</taxon>
        <taxon>Candidatus Pelagibacterales</taxon>
        <taxon>Candidatus Pelagibacteraceae</taxon>
        <taxon>Candidatus Pelagibacter</taxon>
    </lineage>
</organism>
<feature type="signal peptide" evidence="4">
    <location>
        <begin position="1"/>
        <end position="20"/>
    </location>
</feature>
<dbReference type="Gene3D" id="1.25.40.10">
    <property type="entry name" value="Tetratricopeptide repeat domain"/>
    <property type="match status" value="1"/>
</dbReference>
<evidence type="ECO:0000313" key="6">
    <source>
        <dbReference type="Proteomes" id="UP001166004"/>
    </source>
</evidence>
<dbReference type="PANTHER" id="PTHR44858:SF1">
    <property type="entry name" value="UDP-N-ACETYLGLUCOSAMINE--PEPTIDE N-ACETYLGLUCOSAMINYLTRANSFERASE SPINDLY-RELATED"/>
    <property type="match status" value="1"/>
</dbReference>
<keyword evidence="2 3" id="KW-0802">TPR repeat</keyword>
<dbReference type="PROSITE" id="PS50005">
    <property type="entry name" value="TPR"/>
    <property type="match status" value="2"/>
</dbReference>
<accession>A0ABX1T1J7</accession>
<feature type="chain" id="PRO_5046600434" evidence="4">
    <location>
        <begin position="21"/>
        <end position="182"/>
    </location>
</feature>
<proteinExistence type="predicted"/>
<keyword evidence="4" id="KW-0732">Signal</keyword>
<feature type="repeat" description="TPR" evidence="3">
    <location>
        <begin position="97"/>
        <end position="130"/>
    </location>
</feature>
<dbReference type="InterPro" id="IPR019734">
    <property type="entry name" value="TPR_rpt"/>
</dbReference>
<protein>
    <submittedName>
        <fullName evidence="5">Tetratricopeptide repeat protein</fullName>
    </submittedName>
</protein>
<keyword evidence="1" id="KW-0677">Repeat</keyword>
<feature type="repeat" description="TPR" evidence="3">
    <location>
        <begin position="131"/>
        <end position="164"/>
    </location>
</feature>
<dbReference type="Proteomes" id="UP001166004">
    <property type="component" value="Unassembled WGS sequence"/>
</dbReference>
<evidence type="ECO:0000256" key="4">
    <source>
        <dbReference type="SAM" id="SignalP"/>
    </source>
</evidence>
<dbReference type="EMBL" id="LANA01000001">
    <property type="protein sequence ID" value="NMN67456.1"/>
    <property type="molecule type" value="Genomic_DNA"/>
</dbReference>
<keyword evidence="6" id="KW-1185">Reference proteome</keyword>
<dbReference type="RefSeq" id="WP_169035951.1">
    <property type="nucleotide sequence ID" value="NZ_LANA01000001.1"/>
</dbReference>